<dbReference type="SUPFAM" id="SSF55620">
    <property type="entry name" value="Tetrahydrobiopterin biosynthesis enzymes-like"/>
    <property type="match status" value="1"/>
</dbReference>
<dbReference type="PANTHER" id="PTHR42844:SF1">
    <property type="entry name" value="DIHYDRONEOPTERIN ALDOLASE 1-RELATED"/>
    <property type="match status" value="1"/>
</dbReference>
<sequence>MADEVKHAFEHPLERSLASAQDPALDRISLRDHIVAVEIGAFQAERDMTQRISFNVVVEVRHAAKDLGDDVDLILSYDRVTEAIDIELAAERLNLLETLAERVADRILKEPQAERVFVRIEKLDRGGGALGVEIVRAMSDVSSAASASDAALNARVVFLSEAAMSSRNVSNWIDQLTKTQVPLVLVVPPARSDLSARTRLAKAQVTLLAMEQNAWIFAATEPRCAVVETRTELDWACKNKQISVWAPQKFVMDAVESPLHLVDDPVALADWFCSQIGALELVVVGEELPTSPMSLCRAVAVESEAI</sequence>
<proteinExistence type="inferred from homology"/>
<comment type="pathway">
    <text evidence="2">Cofactor biosynthesis; tetrahydrofolate biosynthesis; 2-amino-4-hydroxy-6-hydroxymethyl-7,8-dihydropteridine diphosphate from 7,8-dihydroneopterin triphosphate: step 3/4.</text>
</comment>
<comment type="caution">
    <text evidence="9">The sequence shown here is derived from an EMBL/GenBank/DDBJ whole genome shotgun (WGS) entry which is preliminary data.</text>
</comment>
<protein>
    <recommendedName>
        <fullName evidence="4">dihydroneopterin aldolase</fullName>
        <ecNumber evidence="4">4.1.2.25</ecNumber>
    </recommendedName>
    <alternativeName>
        <fullName evidence="7">7,8-dihydroneopterin aldolase</fullName>
    </alternativeName>
</protein>
<comment type="catalytic activity">
    <reaction evidence="1">
        <text>7,8-dihydroneopterin = 6-hydroxymethyl-7,8-dihydropterin + glycolaldehyde</text>
        <dbReference type="Rhea" id="RHEA:10540"/>
        <dbReference type="ChEBI" id="CHEBI:17001"/>
        <dbReference type="ChEBI" id="CHEBI:17071"/>
        <dbReference type="ChEBI" id="CHEBI:44841"/>
        <dbReference type="EC" id="4.1.2.25"/>
    </reaction>
</comment>
<evidence type="ECO:0000259" key="8">
    <source>
        <dbReference type="SMART" id="SM00905"/>
    </source>
</evidence>
<comment type="similarity">
    <text evidence="3">Belongs to the DHNA family.</text>
</comment>
<evidence type="ECO:0000256" key="7">
    <source>
        <dbReference type="ARBA" id="ARBA00032903"/>
    </source>
</evidence>
<gene>
    <name evidence="9" type="ORF">PFRI_13930</name>
</gene>
<dbReference type="AlphaFoldDB" id="A0A1L9NYX8"/>
<evidence type="ECO:0000256" key="2">
    <source>
        <dbReference type="ARBA" id="ARBA00005013"/>
    </source>
</evidence>
<dbReference type="PANTHER" id="PTHR42844">
    <property type="entry name" value="DIHYDRONEOPTERIN ALDOLASE 1-RELATED"/>
    <property type="match status" value="1"/>
</dbReference>
<dbReference type="InterPro" id="IPR043133">
    <property type="entry name" value="GTP-CH-I_C/QueF"/>
</dbReference>
<accession>A0A1L9NYX8</accession>
<dbReference type="Gene3D" id="3.30.1130.10">
    <property type="match status" value="1"/>
</dbReference>
<keyword evidence="6" id="KW-0456">Lyase</keyword>
<dbReference type="STRING" id="696762.PFRI_13930"/>
<dbReference type="InterPro" id="IPR006157">
    <property type="entry name" value="FolB_dom"/>
</dbReference>
<evidence type="ECO:0000256" key="5">
    <source>
        <dbReference type="ARBA" id="ARBA00022909"/>
    </source>
</evidence>
<dbReference type="GO" id="GO:0005737">
    <property type="term" value="C:cytoplasm"/>
    <property type="evidence" value="ECO:0007669"/>
    <property type="project" value="TreeGrafter"/>
</dbReference>
<evidence type="ECO:0000313" key="9">
    <source>
        <dbReference type="EMBL" id="OJI94364.1"/>
    </source>
</evidence>
<reference evidence="9 10" key="1">
    <citation type="submission" date="2016-10" db="EMBL/GenBank/DDBJ databases">
        <title>Genome sequence of Planktotalea frisia SH6-1.</title>
        <authorList>
            <person name="Poehlein A."/>
            <person name="Bakenhus I."/>
            <person name="Voget S."/>
            <person name="Brinkhoff T."/>
            <person name="Simon M."/>
        </authorList>
    </citation>
    <scope>NUCLEOTIDE SEQUENCE [LARGE SCALE GENOMIC DNA]</scope>
    <source>
        <strain evidence="9 10">SH6-1</strain>
    </source>
</reference>
<dbReference type="SMART" id="SM00905">
    <property type="entry name" value="FolB"/>
    <property type="match status" value="1"/>
</dbReference>
<dbReference type="GO" id="GO:0004150">
    <property type="term" value="F:dihydroneopterin aldolase activity"/>
    <property type="evidence" value="ECO:0007669"/>
    <property type="project" value="UniProtKB-EC"/>
</dbReference>
<keyword evidence="5" id="KW-0289">Folate biosynthesis</keyword>
<dbReference type="Proteomes" id="UP000184514">
    <property type="component" value="Unassembled WGS sequence"/>
</dbReference>
<dbReference type="EC" id="4.1.2.25" evidence="4"/>
<keyword evidence="10" id="KW-1185">Reference proteome</keyword>
<dbReference type="RefSeq" id="WP_072629985.1">
    <property type="nucleotide sequence ID" value="NZ_MLCB01000101.1"/>
</dbReference>
<evidence type="ECO:0000313" key="10">
    <source>
        <dbReference type="Proteomes" id="UP000184514"/>
    </source>
</evidence>
<dbReference type="EMBL" id="MLCB01000101">
    <property type="protein sequence ID" value="OJI94364.1"/>
    <property type="molecule type" value="Genomic_DNA"/>
</dbReference>
<feature type="domain" description="Dihydroneopterin aldolase/epimerase" evidence="8">
    <location>
        <begin position="28"/>
        <end position="136"/>
    </location>
</feature>
<evidence type="ECO:0000256" key="3">
    <source>
        <dbReference type="ARBA" id="ARBA00005708"/>
    </source>
</evidence>
<dbReference type="Pfam" id="PF02152">
    <property type="entry name" value="FolB"/>
    <property type="match status" value="1"/>
</dbReference>
<evidence type="ECO:0000256" key="1">
    <source>
        <dbReference type="ARBA" id="ARBA00001353"/>
    </source>
</evidence>
<dbReference type="InterPro" id="IPR006156">
    <property type="entry name" value="Dihydroneopterin_aldolase"/>
</dbReference>
<organism evidence="9 10">
    <name type="scientific">Planktotalea frisia</name>
    <dbReference type="NCBI Taxonomy" id="696762"/>
    <lineage>
        <taxon>Bacteria</taxon>
        <taxon>Pseudomonadati</taxon>
        <taxon>Pseudomonadota</taxon>
        <taxon>Alphaproteobacteria</taxon>
        <taxon>Rhodobacterales</taxon>
        <taxon>Paracoccaceae</taxon>
        <taxon>Planktotalea</taxon>
    </lineage>
</organism>
<name>A0A1L9NYX8_9RHOB</name>
<dbReference type="GO" id="GO:0046656">
    <property type="term" value="P:folic acid biosynthetic process"/>
    <property type="evidence" value="ECO:0007669"/>
    <property type="project" value="UniProtKB-KW"/>
</dbReference>
<evidence type="ECO:0000256" key="4">
    <source>
        <dbReference type="ARBA" id="ARBA00013043"/>
    </source>
</evidence>
<dbReference type="OrthoDB" id="7678026at2"/>
<evidence type="ECO:0000256" key="6">
    <source>
        <dbReference type="ARBA" id="ARBA00023239"/>
    </source>
</evidence>